<organism evidence="1 3">
    <name type="scientific">Neomoorella thermoacetica</name>
    <name type="common">Clostridium thermoaceticum</name>
    <dbReference type="NCBI Taxonomy" id="1525"/>
    <lineage>
        <taxon>Bacteria</taxon>
        <taxon>Bacillati</taxon>
        <taxon>Bacillota</taxon>
        <taxon>Clostridia</taxon>
        <taxon>Neomoorellales</taxon>
        <taxon>Neomoorellaceae</taxon>
        <taxon>Neomoorella</taxon>
    </lineage>
</organism>
<reference evidence="1 3" key="1">
    <citation type="submission" date="2016-08" db="EMBL/GenBank/DDBJ databases">
        <title>Moorella thermoacetica DSM 103132.</title>
        <authorList>
            <person name="Jendresen C.B."/>
            <person name="Redl S.M."/>
            <person name="Jensen T.O."/>
            <person name="Nielsen A.T."/>
        </authorList>
    </citation>
    <scope>NUCLEOTIDE SEQUENCE [LARGE SCALE GENOMIC DNA]</scope>
    <source>
        <strain evidence="1 3">DSM 103132</strain>
    </source>
</reference>
<accession>A0AAC9HH79</accession>
<protein>
    <submittedName>
        <fullName evidence="1">Uncharacterized protein</fullName>
    </submittedName>
</protein>
<dbReference type="EMBL" id="CP017019">
    <property type="protein sequence ID" value="AOQ23826.1"/>
    <property type="molecule type" value="Genomic_DNA"/>
</dbReference>
<dbReference type="AlphaFoldDB" id="A0AAC9HH79"/>
<dbReference type="Proteomes" id="UP000094598">
    <property type="component" value="Chromosome"/>
</dbReference>
<name>A0AAC9HH79_NEOTH</name>
<dbReference type="Proteomes" id="UP000322283">
    <property type="component" value="Unassembled WGS sequence"/>
</dbReference>
<sequence>MVRYVEDFPQLRAGPLQSKRNGTESLTTGGVRVGLRIWPNFVNAVWCINGKRYAQAIKRVRLPYRGGGFATRFECPTCGKVTTVLFLAPCPGKFVCRDCARATRYRAWKESGKVRQPKKADNWLKWFSRQATKILAKGERSE</sequence>
<proteinExistence type="predicted"/>
<dbReference type="EMBL" id="VCDX01000003">
    <property type="protein sequence ID" value="TYL14011.1"/>
    <property type="molecule type" value="Genomic_DNA"/>
</dbReference>
<dbReference type="RefSeq" id="WP_069589351.1">
    <property type="nucleotide sequence ID" value="NZ_CP017019.1"/>
</dbReference>
<evidence type="ECO:0000313" key="1">
    <source>
        <dbReference type="EMBL" id="AOQ23826.1"/>
    </source>
</evidence>
<evidence type="ECO:0000313" key="4">
    <source>
        <dbReference type="Proteomes" id="UP000322283"/>
    </source>
</evidence>
<keyword evidence="4" id="KW-1185">Reference proteome</keyword>
<evidence type="ECO:0000313" key="2">
    <source>
        <dbReference type="EMBL" id="TYL14011.1"/>
    </source>
</evidence>
<gene>
    <name evidence="1" type="ORF">Maut_01378</name>
    <name evidence="2" type="ORF">MTAT_14110</name>
</gene>
<evidence type="ECO:0000313" key="3">
    <source>
        <dbReference type="Proteomes" id="UP000094598"/>
    </source>
</evidence>
<reference evidence="2 4" key="2">
    <citation type="submission" date="2019-05" db="EMBL/GenBank/DDBJ databases">
        <title>Genome sequence of Moorella thermoacetica ATCC 33924.</title>
        <authorList>
            <person name="Poehlein A."/>
            <person name="Bengelsdorf F.R."/>
            <person name="Duerre P."/>
            <person name="Daniel R."/>
        </authorList>
    </citation>
    <scope>NUCLEOTIDE SEQUENCE [LARGE SCALE GENOMIC DNA]</scope>
    <source>
        <strain evidence="2 4">ATCC 33924</strain>
    </source>
</reference>